<dbReference type="EMBL" id="JAGHQL010000064">
    <property type="protein sequence ID" value="KAH0541946.1"/>
    <property type="molecule type" value="Genomic_DNA"/>
</dbReference>
<dbReference type="AlphaFoldDB" id="A0A9P8L3H4"/>
<feature type="compositionally biased region" description="Basic and acidic residues" evidence="1">
    <location>
        <begin position="154"/>
        <end position="172"/>
    </location>
</feature>
<keyword evidence="2" id="KW-1133">Transmembrane helix</keyword>
<evidence type="ECO:0000256" key="2">
    <source>
        <dbReference type="SAM" id="Phobius"/>
    </source>
</evidence>
<gene>
    <name evidence="3" type="ORF">FGG08_003578</name>
</gene>
<sequence>MHAAVGLRDHIPSALACSFGLVNVAYSFAVYDTKWNTTSAAAVGLAAVSTTVYAIAAISTARSIDTIRKREARLRDPNIWHEDSSLLPEDEQTRQQLLRLLLKNDADKPPSSGTSLSTFRIDLPEYRVEDEEEVHPARPRSTYAGRSRSGSRTSIDHHLSPSDYHPSSDHHLSPTGHQGLSPGSPGNPPSSPGRGRPQSRESRRQEIETRPSDVNLVPRINRVQTETWGPI</sequence>
<evidence type="ECO:0000256" key="1">
    <source>
        <dbReference type="SAM" id="MobiDB-lite"/>
    </source>
</evidence>
<feature type="compositionally biased region" description="Polar residues" evidence="1">
    <location>
        <begin position="222"/>
        <end position="231"/>
    </location>
</feature>
<feature type="compositionally biased region" description="Basic and acidic residues" evidence="1">
    <location>
        <begin position="198"/>
        <end position="211"/>
    </location>
</feature>
<comment type="caution">
    <text evidence="3">The sequence shown here is derived from an EMBL/GenBank/DDBJ whole genome shotgun (WGS) entry which is preliminary data.</text>
</comment>
<keyword evidence="2" id="KW-0472">Membrane</keyword>
<protein>
    <submittedName>
        <fullName evidence="3">Uncharacterized protein</fullName>
    </submittedName>
</protein>
<feature type="region of interest" description="Disordered" evidence="1">
    <location>
        <begin position="129"/>
        <end position="231"/>
    </location>
</feature>
<keyword evidence="4" id="KW-1185">Reference proteome</keyword>
<feature type="transmembrane region" description="Helical" evidence="2">
    <location>
        <begin position="12"/>
        <end position="31"/>
    </location>
</feature>
<dbReference type="Proteomes" id="UP000698800">
    <property type="component" value="Unassembled WGS sequence"/>
</dbReference>
<reference evidence="3" key="1">
    <citation type="submission" date="2021-03" db="EMBL/GenBank/DDBJ databases">
        <title>Comparative genomics and phylogenomic investigation of the class Geoglossomycetes provide insights into ecological specialization and systematics.</title>
        <authorList>
            <person name="Melie T."/>
            <person name="Pirro S."/>
            <person name="Miller A.N."/>
            <person name="Quandt A."/>
        </authorList>
    </citation>
    <scope>NUCLEOTIDE SEQUENCE</scope>
    <source>
        <strain evidence="3">GBOQ0MN5Z8</strain>
    </source>
</reference>
<keyword evidence="2" id="KW-0812">Transmembrane</keyword>
<dbReference type="OrthoDB" id="5417789at2759"/>
<evidence type="ECO:0000313" key="4">
    <source>
        <dbReference type="Proteomes" id="UP000698800"/>
    </source>
</evidence>
<organism evidence="3 4">
    <name type="scientific">Glutinoglossum americanum</name>
    <dbReference type="NCBI Taxonomy" id="1670608"/>
    <lineage>
        <taxon>Eukaryota</taxon>
        <taxon>Fungi</taxon>
        <taxon>Dikarya</taxon>
        <taxon>Ascomycota</taxon>
        <taxon>Pezizomycotina</taxon>
        <taxon>Geoglossomycetes</taxon>
        <taxon>Geoglossales</taxon>
        <taxon>Geoglossaceae</taxon>
        <taxon>Glutinoglossum</taxon>
    </lineage>
</organism>
<accession>A0A9P8L3H4</accession>
<feature type="transmembrane region" description="Helical" evidence="2">
    <location>
        <begin position="37"/>
        <end position="61"/>
    </location>
</feature>
<name>A0A9P8L3H4_9PEZI</name>
<proteinExistence type="predicted"/>
<evidence type="ECO:0000313" key="3">
    <source>
        <dbReference type="EMBL" id="KAH0541946.1"/>
    </source>
</evidence>